<accession>A0A0A9BAG3</accession>
<organism evidence="1">
    <name type="scientific">Arundo donax</name>
    <name type="common">Giant reed</name>
    <name type="synonym">Donax arundinaceus</name>
    <dbReference type="NCBI Taxonomy" id="35708"/>
    <lineage>
        <taxon>Eukaryota</taxon>
        <taxon>Viridiplantae</taxon>
        <taxon>Streptophyta</taxon>
        <taxon>Embryophyta</taxon>
        <taxon>Tracheophyta</taxon>
        <taxon>Spermatophyta</taxon>
        <taxon>Magnoliopsida</taxon>
        <taxon>Liliopsida</taxon>
        <taxon>Poales</taxon>
        <taxon>Poaceae</taxon>
        <taxon>PACMAD clade</taxon>
        <taxon>Arundinoideae</taxon>
        <taxon>Arundineae</taxon>
        <taxon>Arundo</taxon>
    </lineage>
</organism>
<sequence>MYIFQFYILLPSLVKKITSLGFSCYVASFQLQIHLYITTFAKGSFSYHCSCEKFSTRYIEIWTSCDNKNLFKPFLFM</sequence>
<reference evidence="1" key="2">
    <citation type="journal article" date="2015" name="Data Brief">
        <title>Shoot transcriptome of the giant reed, Arundo donax.</title>
        <authorList>
            <person name="Barrero R.A."/>
            <person name="Guerrero F.D."/>
            <person name="Moolhuijzen P."/>
            <person name="Goolsby J.A."/>
            <person name="Tidwell J."/>
            <person name="Bellgard S.E."/>
            <person name="Bellgard M.I."/>
        </authorList>
    </citation>
    <scope>NUCLEOTIDE SEQUENCE</scope>
    <source>
        <tissue evidence="1">Shoot tissue taken approximately 20 cm above the soil surface</tissue>
    </source>
</reference>
<reference evidence="1" key="1">
    <citation type="submission" date="2014-09" db="EMBL/GenBank/DDBJ databases">
        <authorList>
            <person name="Magalhaes I.L.F."/>
            <person name="Oliveira U."/>
            <person name="Santos F.R."/>
            <person name="Vidigal T.H.D.A."/>
            <person name="Brescovit A.D."/>
            <person name="Santos A.J."/>
        </authorList>
    </citation>
    <scope>NUCLEOTIDE SEQUENCE</scope>
    <source>
        <tissue evidence="1">Shoot tissue taken approximately 20 cm above the soil surface</tissue>
    </source>
</reference>
<dbReference type="AlphaFoldDB" id="A0A0A9BAG3"/>
<proteinExistence type="predicted"/>
<dbReference type="EMBL" id="GBRH01239700">
    <property type="protein sequence ID" value="JAD58195.1"/>
    <property type="molecule type" value="Transcribed_RNA"/>
</dbReference>
<name>A0A0A9BAG3_ARUDO</name>
<protein>
    <submittedName>
        <fullName evidence="1">Uncharacterized protein</fullName>
    </submittedName>
</protein>
<evidence type="ECO:0000313" key="1">
    <source>
        <dbReference type="EMBL" id="JAD58195.1"/>
    </source>
</evidence>